<name>A0A834SFT6_9FABA</name>
<protein>
    <submittedName>
        <fullName evidence="1">Uncharacterized protein</fullName>
    </submittedName>
</protein>
<evidence type="ECO:0000313" key="2">
    <source>
        <dbReference type="Proteomes" id="UP000634136"/>
    </source>
</evidence>
<accession>A0A834SFT6</accession>
<keyword evidence="2" id="KW-1185">Reference proteome</keyword>
<evidence type="ECO:0000313" key="1">
    <source>
        <dbReference type="EMBL" id="KAF7802602.1"/>
    </source>
</evidence>
<sequence>MPRQKYPAKSSSYAIQVHIVLVMPDLQCEELATKMFNHFSRIQISGNCLKFSIQRRRRCTSKVAVESKAHWIVDLEAIDQENSLNL</sequence>
<dbReference type="Proteomes" id="UP000634136">
    <property type="component" value="Unassembled WGS sequence"/>
</dbReference>
<gene>
    <name evidence="1" type="ORF">G2W53_041713</name>
</gene>
<dbReference type="EMBL" id="JAAIUW010000013">
    <property type="protein sequence ID" value="KAF7802602.1"/>
    <property type="molecule type" value="Genomic_DNA"/>
</dbReference>
<comment type="caution">
    <text evidence="1">The sequence shown here is derived from an EMBL/GenBank/DDBJ whole genome shotgun (WGS) entry which is preliminary data.</text>
</comment>
<reference evidence="1" key="1">
    <citation type="submission" date="2020-09" db="EMBL/GenBank/DDBJ databases">
        <title>Genome-Enabled Discovery of Anthraquinone Biosynthesis in Senna tora.</title>
        <authorList>
            <person name="Kang S.-H."/>
            <person name="Pandey R.P."/>
            <person name="Lee C.-M."/>
            <person name="Sim J.-S."/>
            <person name="Jeong J.-T."/>
            <person name="Choi B.-S."/>
            <person name="Jung M."/>
            <person name="Ginzburg D."/>
            <person name="Zhao K."/>
            <person name="Won S.Y."/>
            <person name="Oh T.-J."/>
            <person name="Yu Y."/>
            <person name="Kim N.-H."/>
            <person name="Lee O.R."/>
            <person name="Lee T.-H."/>
            <person name="Bashyal P."/>
            <person name="Kim T.-S."/>
            <person name="Lee W.-H."/>
            <person name="Kawkins C."/>
            <person name="Kim C.-K."/>
            <person name="Kim J.S."/>
            <person name="Ahn B.O."/>
            <person name="Rhee S.Y."/>
            <person name="Sohng J.K."/>
        </authorList>
    </citation>
    <scope>NUCLEOTIDE SEQUENCE</scope>
    <source>
        <tissue evidence="1">Leaf</tissue>
    </source>
</reference>
<organism evidence="1 2">
    <name type="scientific">Senna tora</name>
    <dbReference type="NCBI Taxonomy" id="362788"/>
    <lineage>
        <taxon>Eukaryota</taxon>
        <taxon>Viridiplantae</taxon>
        <taxon>Streptophyta</taxon>
        <taxon>Embryophyta</taxon>
        <taxon>Tracheophyta</taxon>
        <taxon>Spermatophyta</taxon>
        <taxon>Magnoliopsida</taxon>
        <taxon>eudicotyledons</taxon>
        <taxon>Gunneridae</taxon>
        <taxon>Pentapetalae</taxon>
        <taxon>rosids</taxon>
        <taxon>fabids</taxon>
        <taxon>Fabales</taxon>
        <taxon>Fabaceae</taxon>
        <taxon>Caesalpinioideae</taxon>
        <taxon>Cassia clade</taxon>
        <taxon>Senna</taxon>
    </lineage>
</organism>
<proteinExistence type="predicted"/>
<dbReference type="AlphaFoldDB" id="A0A834SFT6"/>